<feature type="region of interest" description="Disordered" evidence="1">
    <location>
        <begin position="78"/>
        <end position="115"/>
    </location>
</feature>
<keyword evidence="2" id="KW-1133">Transmembrane helix</keyword>
<protein>
    <recommendedName>
        <fullName evidence="4">Transmembrane protein</fullName>
    </recommendedName>
</protein>
<feature type="transmembrane region" description="Helical" evidence="2">
    <location>
        <begin position="714"/>
        <end position="737"/>
    </location>
</feature>
<feature type="compositionally biased region" description="Basic and acidic residues" evidence="1">
    <location>
        <begin position="412"/>
        <end position="424"/>
    </location>
</feature>
<keyword evidence="2" id="KW-0812">Transmembrane</keyword>
<feature type="region of interest" description="Disordered" evidence="1">
    <location>
        <begin position="310"/>
        <end position="363"/>
    </location>
</feature>
<name>A0A0G4FI78_9ALVE</name>
<feature type="transmembrane region" description="Helical" evidence="2">
    <location>
        <begin position="235"/>
        <end position="255"/>
    </location>
</feature>
<proteinExistence type="predicted"/>
<feature type="compositionally biased region" description="Basic and acidic residues" evidence="1">
    <location>
        <begin position="336"/>
        <end position="353"/>
    </location>
</feature>
<accession>A0A0G4FI78</accession>
<feature type="transmembrane region" description="Helical" evidence="2">
    <location>
        <begin position="580"/>
        <end position="599"/>
    </location>
</feature>
<dbReference type="AlphaFoldDB" id="A0A0G4FI78"/>
<evidence type="ECO:0000256" key="1">
    <source>
        <dbReference type="SAM" id="MobiDB-lite"/>
    </source>
</evidence>
<dbReference type="EMBL" id="CDMZ01000385">
    <property type="protein sequence ID" value="CEM13119.1"/>
    <property type="molecule type" value="Genomic_DNA"/>
</dbReference>
<feature type="region of interest" description="Disordered" evidence="1">
    <location>
        <begin position="1"/>
        <end position="57"/>
    </location>
</feature>
<sequence length="831" mass="90652">MKAPSLPKALHQAPPRPAVCDLDDSEIESGVARDQDGCNDSHFEEGGSNFKENPTPLAATFAERAAQAAIFVPNLEREAEENPGASNHGDEDEGSVHRGNLSPMHGGQEDYPPQSPDQLSPLSLWLWRLWMILLNSFIVVSLAIPLVLVAIGIAYLYRAMNFMPSSCAEGSRTTILAISAPLASAWLICQYWLFVGHQGYWKAFEVVGWPLALILAFNWILQATVASLDFDSARFFVHVALLAVTVELGVVVKNVRKVSFYDRKVKTIIAENMLSEEEVQKLLDQAAEEMSGGSCPFACKAAQLALPLPHEDQRQLRKKRRSTAGAGEKGAMKGKHTAEKQEKEGKKKKEKIQSHSQDSAALSHPLSCPCEIHRKTLQGNILKSFEKGQKSDLVPTLRKCNRGGPSRPPKHTHADGEEKGKRDQRALHAITPDDEDDDDEEANRAAASIGRFQESVFLKPRAAASLEFVAGYSGLTNGVRLLKSLLYPNGCVVYTVLCLVLPSLVGLFPGEGGAAWDAFIYLVVLTQYLVGQVMVQRVLIETEPRYTVQMVMVLMFAYRAIMESSLLVTSARTGLLAMKLIDELIWVIDVCIVLGGIWVEGKKQKKKREILVSSFAPSSFAPSVAGRDGPRLSLQSRLSGPQAGVIAPSSSHNPWAIDHLVVAPSPAPVEPERFVSPTSTHQRRRKSSIVSMAHSAVSEAHAGLSAETKATFNVMLLGVIVLKTILVWGISVMVFLLKEDLPEKSILDLGQGKVTTKPTLADSFAISVPIWLVAVTSITAFCSFLGIMNVNWYVRETLTIFVQWVSALPSHPISSSLSLNAGGDPCIHLAV</sequence>
<feature type="transmembrane region" description="Helical" evidence="2">
    <location>
        <begin position="514"/>
        <end position="535"/>
    </location>
</feature>
<evidence type="ECO:0000313" key="3">
    <source>
        <dbReference type="EMBL" id="CEM13119.1"/>
    </source>
</evidence>
<feature type="compositionally biased region" description="Basic and acidic residues" evidence="1">
    <location>
        <begin position="31"/>
        <end position="45"/>
    </location>
</feature>
<reference evidence="3" key="1">
    <citation type="submission" date="2014-11" db="EMBL/GenBank/DDBJ databases">
        <authorList>
            <person name="Otto D Thomas"/>
            <person name="Naeem Raeece"/>
        </authorList>
    </citation>
    <scope>NUCLEOTIDE SEQUENCE</scope>
</reference>
<feature type="transmembrane region" description="Helical" evidence="2">
    <location>
        <begin position="129"/>
        <end position="155"/>
    </location>
</feature>
<dbReference type="VEuPathDB" id="CryptoDB:Cvel_3354"/>
<feature type="region of interest" description="Disordered" evidence="1">
    <location>
        <begin position="392"/>
        <end position="424"/>
    </location>
</feature>
<feature type="transmembrane region" description="Helical" evidence="2">
    <location>
        <begin position="547"/>
        <end position="568"/>
    </location>
</feature>
<gene>
    <name evidence="3" type="ORF">Cvel_3354</name>
</gene>
<evidence type="ECO:0000256" key="2">
    <source>
        <dbReference type="SAM" id="Phobius"/>
    </source>
</evidence>
<evidence type="ECO:0008006" key="4">
    <source>
        <dbReference type="Google" id="ProtNLM"/>
    </source>
</evidence>
<feature type="transmembrane region" description="Helical" evidence="2">
    <location>
        <begin position="175"/>
        <end position="194"/>
    </location>
</feature>
<feature type="transmembrane region" description="Helical" evidence="2">
    <location>
        <begin position="770"/>
        <end position="794"/>
    </location>
</feature>
<organism evidence="3">
    <name type="scientific">Chromera velia CCMP2878</name>
    <dbReference type="NCBI Taxonomy" id="1169474"/>
    <lineage>
        <taxon>Eukaryota</taxon>
        <taxon>Sar</taxon>
        <taxon>Alveolata</taxon>
        <taxon>Colpodellida</taxon>
        <taxon>Chromeraceae</taxon>
        <taxon>Chromera</taxon>
    </lineage>
</organism>
<feature type="transmembrane region" description="Helical" evidence="2">
    <location>
        <begin position="206"/>
        <end position="223"/>
    </location>
</feature>
<keyword evidence="2" id="KW-0472">Membrane</keyword>
<feature type="transmembrane region" description="Helical" evidence="2">
    <location>
        <begin position="485"/>
        <end position="508"/>
    </location>
</feature>